<protein>
    <submittedName>
        <fullName evidence="1">Uncharacterized protein</fullName>
    </submittedName>
</protein>
<organism evidence="1 2">
    <name type="scientific">Fulvivirga sediminis</name>
    <dbReference type="NCBI Taxonomy" id="2803949"/>
    <lineage>
        <taxon>Bacteria</taxon>
        <taxon>Pseudomonadati</taxon>
        <taxon>Bacteroidota</taxon>
        <taxon>Cytophagia</taxon>
        <taxon>Cytophagales</taxon>
        <taxon>Fulvivirgaceae</taxon>
        <taxon>Fulvivirga</taxon>
    </lineage>
</organism>
<reference evidence="1" key="1">
    <citation type="submission" date="2021-01" db="EMBL/GenBank/DDBJ databases">
        <title>Fulvivirga kasyanovii gen. nov., sp nov., a novel member of the phylum Bacteroidetes isolated from seawater in a mussel farm.</title>
        <authorList>
            <person name="Zhao L.-H."/>
            <person name="Wang Z.-J."/>
        </authorList>
    </citation>
    <scope>NUCLEOTIDE SEQUENCE</scope>
    <source>
        <strain evidence="1">2943</strain>
    </source>
</reference>
<proteinExistence type="predicted"/>
<dbReference type="RefSeq" id="WP_202245150.1">
    <property type="nucleotide sequence ID" value="NZ_JAESIY010000007.1"/>
</dbReference>
<comment type="caution">
    <text evidence="1">The sequence shown here is derived from an EMBL/GenBank/DDBJ whole genome shotgun (WGS) entry which is preliminary data.</text>
</comment>
<gene>
    <name evidence="1" type="ORF">JL102_14600</name>
</gene>
<dbReference type="Proteomes" id="UP000659388">
    <property type="component" value="Unassembled WGS sequence"/>
</dbReference>
<dbReference type="EMBL" id="JAESIY010000007">
    <property type="protein sequence ID" value="MBL3657374.1"/>
    <property type="molecule type" value="Genomic_DNA"/>
</dbReference>
<evidence type="ECO:0000313" key="2">
    <source>
        <dbReference type="Proteomes" id="UP000659388"/>
    </source>
</evidence>
<name>A0A937FA15_9BACT</name>
<sequence>MMPKKFTVKHLNMLLSDLSAKYNVQVDRYGLGVIADNTQLTQTYLYERIYQKCKKADEDVLLNLKPGYIDSLAENLGFNNFDHFVSSKSPDIHESLLAMEGKYYSYLRMNNKQQGYILQSPVEISHHIIEKKMIFLLKGPKRQYTGELSFAEGAMTALIRGDGGKMFFHIYKLGKTTAPDVIQGTFAGTSMGNDPIAGRCVLVKQSGDNELINEKFSITDLNNSSEENYKALARYFKDFEDNNVSINHPTSYSIEDLH</sequence>
<accession>A0A937FA15</accession>
<dbReference type="AlphaFoldDB" id="A0A937FA15"/>
<evidence type="ECO:0000313" key="1">
    <source>
        <dbReference type="EMBL" id="MBL3657374.1"/>
    </source>
</evidence>
<keyword evidence="2" id="KW-1185">Reference proteome</keyword>